<feature type="transmembrane region" description="Helical" evidence="1">
    <location>
        <begin position="356"/>
        <end position="374"/>
    </location>
</feature>
<organism evidence="2 3">
    <name type="scientific">Bifidobacterium pseudocatenulatum</name>
    <dbReference type="NCBI Taxonomy" id="28026"/>
    <lineage>
        <taxon>Bacteria</taxon>
        <taxon>Bacillati</taxon>
        <taxon>Actinomycetota</taxon>
        <taxon>Actinomycetes</taxon>
        <taxon>Bifidobacteriales</taxon>
        <taxon>Bifidobacteriaceae</taxon>
        <taxon>Bifidobacterium</taxon>
    </lineage>
</organism>
<feature type="transmembrane region" description="Helical" evidence="1">
    <location>
        <begin position="258"/>
        <end position="278"/>
    </location>
</feature>
<reference evidence="2" key="1">
    <citation type="submission" date="2021-07" db="EMBL/GenBank/DDBJ databases">
        <title>Xylan utilisation by Bifidobacterium pseudocatenulatum.</title>
        <authorList>
            <person name="Watanabe Y."/>
        </authorList>
    </citation>
    <scope>NUCLEOTIDE SEQUENCE</scope>
    <source>
        <strain evidence="2">YIT12824</strain>
    </source>
</reference>
<feature type="transmembrane region" description="Helical" evidence="1">
    <location>
        <begin position="43"/>
        <end position="65"/>
    </location>
</feature>
<dbReference type="GO" id="GO:0022857">
    <property type="term" value="F:transmembrane transporter activity"/>
    <property type="evidence" value="ECO:0007669"/>
    <property type="project" value="InterPro"/>
</dbReference>
<evidence type="ECO:0000313" key="3">
    <source>
        <dbReference type="Proteomes" id="UP001197735"/>
    </source>
</evidence>
<dbReference type="Pfam" id="PF07690">
    <property type="entry name" value="MFS_1"/>
    <property type="match status" value="1"/>
</dbReference>
<feature type="transmembrane region" description="Helical" evidence="1">
    <location>
        <begin position="142"/>
        <end position="161"/>
    </location>
</feature>
<feature type="transmembrane region" description="Helical" evidence="1">
    <location>
        <begin position="77"/>
        <end position="96"/>
    </location>
</feature>
<dbReference type="InterPro" id="IPR052714">
    <property type="entry name" value="MFS_Exporter"/>
</dbReference>
<feature type="transmembrane region" description="Helical" evidence="1">
    <location>
        <begin position="386"/>
        <end position="404"/>
    </location>
</feature>
<dbReference type="PANTHER" id="PTHR23531">
    <property type="entry name" value="QUINOLENE RESISTANCE PROTEIN NORA"/>
    <property type="match status" value="1"/>
</dbReference>
<name>A0AAW4TNQ0_BIFPS</name>
<dbReference type="PANTHER" id="PTHR23531:SF1">
    <property type="entry name" value="QUINOLENE RESISTANCE PROTEIN NORA"/>
    <property type="match status" value="1"/>
</dbReference>
<dbReference type="Gene3D" id="1.20.1250.20">
    <property type="entry name" value="MFS general substrate transporter like domains"/>
    <property type="match status" value="1"/>
</dbReference>
<sequence>MNGEQSMRSRRYASLSIDYLTTNLAYSAVLSMLPIMLTQRVGSASVLSGVMLGVLSAAARGSTLFLGRLIEKISTLWLMQISLAIIVLGLVSFAWLLQVSPVFALLGLMLFGVGISLVNFTLRGHIIATTADSKEQASFFSLATLSANLGAAIGPITASYVQCRLGLANFLIIICLIYAVISVITGICFDRHVYLRTSDSPSEEKTSILSTIGTLLSSRRMLPVLLIVVTGSVMNGQLFSGMSLVFHGFSSDLLPSGLFFTVDAIAGIVLQFPISRLVVRIMDTGKTSTYCMGLSLGLYGIAFVLFAAGTLMQSVWFIFAALLVFASAECTYAPLTNVAMVESGENMPLVDILNCRLILTAIGESIGSFCGGFFVPFLTSAFHATWMYWLALSIIAVCGLFLMYPKGNADK</sequence>
<accession>A0AAW4TNQ0</accession>
<feature type="transmembrane region" description="Helical" evidence="1">
    <location>
        <begin position="12"/>
        <end position="37"/>
    </location>
</feature>
<keyword evidence="1" id="KW-1133">Transmembrane helix</keyword>
<protein>
    <submittedName>
        <fullName evidence="2">MFS transporter</fullName>
    </submittedName>
</protein>
<feature type="transmembrane region" description="Helical" evidence="1">
    <location>
        <begin position="315"/>
        <end position="335"/>
    </location>
</feature>
<dbReference type="InterPro" id="IPR036259">
    <property type="entry name" value="MFS_trans_sf"/>
</dbReference>
<dbReference type="Proteomes" id="UP001197735">
    <property type="component" value="Unassembled WGS sequence"/>
</dbReference>
<dbReference type="EMBL" id="JAHXEI010000001">
    <property type="protein sequence ID" value="MCB4879855.1"/>
    <property type="molecule type" value="Genomic_DNA"/>
</dbReference>
<feature type="transmembrane region" description="Helical" evidence="1">
    <location>
        <begin position="167"/>
        <end position="189"/>
    </location>
</feature>
<dbReference type="AlphaFoldDB" id="A0AAW4TNQ0"/>
<evidence type="ECO:0000313" key="2">
    <source>
        <dbReference type="EMBL" id="MCB4879855.1"/>
    </source>
</evidence>
<feature type="transmembrane region" description="Helical" evidence="1">
    <location>
        <begin position="224"/>
        <end position="246"/>
    </location>
</feature>
<dbReference type="SUPFAM" id="SSF103473">
    <property type="entry name" value="MFS general substrate transporter"/>
    <property type="match status" value="2"/>
</dbReference>
<keyword evidence="1" id="KW-0812">Transmembrane</keyword>
<gene>
    <name evidence="2" type="ORF">KZP06_03790</name>
</gene>
<dbReference type="InterPro" id="IPR011701">
    <property type="entry name" value="MFS"/>
</dbReference>
<evidence type="ECO:0000256" key="1">
    <source>
        <dbReference type="SAM" id="Phobius"/>
    </source>
</evidence>
<dbReference type="RefSeq" id="WP_147346130.1">
    <property type="nucleotide sequence ID" value="NZ_JADPEH010000001.1"/>
</dbReference>
<keyword evidence="1" id="KW-0472">Membrane</keyword>
<feature type="transmembrane region" description="Helical" evidence="1">
    <location>
        <begin position="102"/>
        <end position="122"/>
    </location>
</feature>
<comment type="caution">
    <text evidence="2">The sequence shown here is derived from an EMBL/GenBank/DDBJ whole genome shotgun (WGS) entry which is preliminary data.</text>
</comment>
<feature type="transmembrane region" description="Helical" evidence="1">
    <location>
        <begin position="290"/>
        <end position="309"/>
    </location>
</feature>
<proteinExistence type="predicted"/>